<keyword evidence="1" id="KW-0812">Transmembrane</keyword>
<dbReference type="KEGG" id="mgm:Mmc1_2159"/>
<sequence length="133" mass="15310">MFFAHNFLRPATLALAPEQRILLWSGVFSRFFLWVWISVVMLPVTGYWAIFMEMGGMKAVGYHIHFMQAIGLVMIGLFAYMYLFPYRAFRRMAKELLIPEAAMYMVKIRLIVTINLGLGLVASVLGGAGRYWF</sequence>
<dbReference type="Proteomes" id="UP000002586">
    <property type="component" value="Chromosome"/>
</dbReference>
<evidence type="ECO:0000313" key="2">
    <source>
        <dbReference type="EMBL" id="ABK44660.1"/>
    </source>
</evidence>
<dbReference type="HOGENOM" id="CLU_106186_1_0_5"/>
<accession>A0L9L7</accession>
<dbReference type="AlphaFoldDB" id="A0L9L7"/>
<reference evidence="3" key="1">
    <citation type="journal article" date="2009" name="Appl. Environ. Microbiol.">
        <title>Complete genome sequence of the chemolithoautotrophic marine magnetotactic coccus strain MC-1.</title>
        <authorList>
            <person name="Schubbe S."/>
            <person name="Williams T.J."/>
            <person name="Xie G."/>
            <person name="Kiss H.E."/>
            <person name="Brettin T.S."/>
            <person name="Martinez D."/>
            <person name="Ross C.A."/>
            <person name="Schuler D."/>
            <person name="Cox B.L."/>
            <person name="Nealson K.H."/>
            <person name="Bazylinski D.A."/>
        </authorList>
    </citation>
    <scope>NUCLEOTIDE SEQUENCE [LARGE SCALE GENOMIC DNA]</scope>
    <source>
        <strain evidence="3">ATCC BAA-1437 / JCM 17883 / MC-1</strain>
    </source>
</reference>
<name>A0L9L7_MAGMM</name>
<dbReference type="EMBL" id="CP000471">
    <property type="protein sequence ID" value="ABK44660.1"/>
    <property type="molecule type" value="Genomic_DNA"/>
</dbReference>
<reference evidence="2 3" key="2">
    <citation type="journal article" date="2012" name="Int. J. Syst. Evol. Microbiol.">
        <title>Magnetococcus marinus gen. nov., sp. nov., a marine, magnetotactic bacterium that represents a novel lineage (Magnetococcaceae fam. nov.; Magnetococcales ord. nov.) at the base of the Alphaproteobacteria.</title>
        <authorList>
            <person name="Bazylinski D.A."/>
            <person name="Williams T.J."/>
            <person name="Lefevre C.T."/>
            <person name="Berg R.J."/>
            <person name="Zhang C.L."/>
            <person name="Bowser S.S."/>
            <person name="Dean A.J."/>
            <person name="Beveridge T.J."/>
        </authorList>
    </citation>
    <scope>NUCLEOTIDE SEQUENCE [LARGE SCALE GENOMIC DNA]</scope>
    <source>
        <strain evidence="3">ATCC BAA-1437 / JCM 17883 / MC-1</strain>
    </source>
</reference>
<feature type="transmembrane region" description="Helical" evidence="1">
    <location>
        <begin position="21"/>
        <end position="50"/>
    </location>
</feature>
<dbReference type="STRING" id="156889.Mmc1_2159"/>
<feature type="transmembrane region" description="Helical" evidence="1">
    <location>
        <begin position="110"/>
        <end position="132"/>
    </location>
</feature>
<proteinExistence type="predicted"/>
<feature type="transmembrane region" description="Helical" evidence="1">
    <location>
        <begin position="62"/>
        <end position="84"/>
    </location>
</feature>
<gene>
    <name evidence="2" type="ordered locus">Mmc1_2159</name>
</gene>
<keyword evidence="3" id="KW-1185">Reference proteome</keyword>
<organism evidence="2 3">
    <name type="scientific">Magnetococcus marinus (strain ATCC BAA-1437 / JCM 17883 / MC-1)</name>
    <dbReference type="NCBI Taxonomy" id="156889"/>
    <lineage>
        <taxon>Bacteria</taxon>
        <taxon>Pseudomonadati</taxon>
        <taxon>Pseudomonadota</taxon>
        <taxon>Magnetococcia</taxon>
        <taxon>Magnetococcales</taxon>
        <taxon>Magnetococcaceae</taxon>
        <taxon>Magnetococcus</taxon>
    </lineage>
</organism>
<evidence type="ECO:0000313" key="3">
    <source>
        <dbReference type="Proteomes" id="UP000002586"/>
    </source>
</evidence>
<keyword evidence="1" id="KW-0472">Membrane</keyword>
<keyword evidence="1" id="KW-1133">Transmembrane helix</keyword>
<evidence type="ECO:0000256" key="1">
    <source>
        <dbReference type="SAM" id="Phobius"/>
    </source>
</evidence>
<protein>
    <submittedName>
        <fullName evidence="2">Uncharacterized protein</fullName>
    </submittedName>
</protein>
<dbReference type="eggNOG" id="COG5615">
    <property type="taxonomic scope" value="Bacteria"/>
</dbReference>